<reference evidence="3 4" key="1">
    <citation type="submission" date="2014-09" db="EMBL/GenBank/DDBJ databases">
        <title>Using Illumina technology Improving SMRT sequencing Genome Assembly by RASTools.</title>
        <authorList>
            <person name="Zhou Y."/>
            <person name="Ma T."/>
            <person name="Liu T."/>
        </authorList>
    </citation>
    <scope>NUCLEOTIDE SEQUENCE [LARGE SCALE GENOMIC DNA]</scope>
    <source>
        <strain evidence="3 4">ATCC 55669</strain>
    </source>
</reference>
<dbReference type="KEGG" id="stax:MC45_10895"/>
<proteinExistence type="inferred from homology"/>
<keyword evidence="2" id="KW-1277">Toxin-antitoxin system</keyword>
<dbReference type="EMBL" id="CP009571">
    <property type="protein sequence ID" value="AIT06794.1"/>
    <property type="molecule type" value="Genomic_DNA"/>
</dbReference>
<sequence length="90" mass="9980">MASVIWRQEALDELDAIIVYIKGFDPSAAVKTGGRLIALGQSLVDFPRRGRPMGDGLRELTSVPPYIIRYHVVDEAVHILSVRHGARLLD</sequence>
<organism evidence="3 4">
    <name type="scientific">Sphingomonas taxi</name>
    <dbReference type="NCBI Taxonomy" id="1549858"/>
    <lineage>
        <taxon>Bacteria</taxon>
        <taxon>Pseudomonadati</taxon>
        <taxon>Pseudomonadota</taxon>
        <taxon>Alphaproteobacteria</taxon>
        <taxon>Sphingomonadales</taxon>
        <taxon>Sphingomonadaceae</taxon>
        <taxon>Sphingomonas</taxon>
    </lineage>
</organism>
<dbReference type="AlphaFoldDB" id="A0A097EGU1"/>
<name>A0A097EGU1_9SPHN</name>
<comment type="similarity">
    <text evidence="1">Belongs to the RelE toxin family.</text>
</comment>
<evidence type="ECO:0008006" key="5">
    <source>
        <dbReference type="Google" id="ProtNLM"/>
    </source>
</evidence>
<dbReference type="InterPro" id="IPR051803">
    <property type="entry name" value="TA_system_RelE-like_toxin"/>
</dbReference>
<dbReference type="RefSeq" id="WP_038662943.1">
    <property type="nucleotide sequence ID" value="NZ_CP009571.1"/>
</dbReference>
<dbReference type="Pfam" id="PF05016">
    <property type="entry name" value="ParE_toxin"/>
    <property type="match status" value="1"/>
</dbReference>
<evidence type="ECO:0000256" key="2">
    <source>
        <dbReference type="ARBA" id="ARBA00022649"/>
    </source>
</evidence>
<evidence type="ECO:0000313" key="4">
    <source>
        <dbReference type="Proteomes" id="UP000033200"/>
    </source>
</evidence>
<dbReference type="Proteomes" id="UP000033200">
    <property type="component" value="Chromosome"/>
</dbReference>
<dbReference type="InterPro" id="IPR035093">
    <property type="entry name" value="RelE/ParE_toxin_dom_sf"/>
</dbReference>
<dbReference type="InterPro" id="IPR007712">
    <property type="entry name" value="RelE/ParE_toxin"/>
</dbReference>
<dbReference type="HOGENOM" id="CLU_147162_11_0_5"/>
<keyword evidence="4" id="KW-1185">Reference proteome</keyword>
<dbReference type="STRING" id="1549858.MC45_10895"/>
<dbReference type="eggNOG" id="COG3668">
    <property type="taxonomic scope" value="Bacteria"/>
</dbReference>
<evidence type="ECO:0000313" key="3">
    <source>
        <dbReference type="EMBL" id="AIT06794.1"/>
    </source>
</evidence>
<protein>
    <recommendedName>
        <fullName evidence="5">Type II toxin-antitoxin system RelE/ParE family toxin</fullName>
    </recommendedName>
</protein>
<accession>A0A097EGU1</accession>
<evidence type="ECO:0000256" key="1">
    <source>
        <dbReference type="ARBA" id="ARBA00006226"/>
    </source>
</evidence>
<gene>
    <name evidence="3" type="ORF">MC45_10895</name>
</gene>
<dbReference type="PANTHER" id="PTHR33755">
    <property type="entry name" value="TOXIN PARE1-RELATED"/>
    <property type="match status" value="1"/>
</dbReference>
<dbReference type="Gene3D" id="3.30.2310.20">
    <property type="entry name" value="RelE-like"/>
    <property type="match status" value="1"/>
</dbReference>